<proteinExistence type="predicted"/>
<dbReference type="SUPFAM" id="SSF51905">
    <property type="entry name" value="FAD/NAD(P)-binding domain"/>
    <property type="match status" value="1"/>
</dbReference>
<name>A0ABS6HXB2_MYCGD</name>
<dbReference type="PANTHER" id="PTHR43422">
    <property type="entry name" value="THIAMINE THIAZOLE SYNTHASE"/>
    <property type="match status" value="1"/>
</dbReference>
<dbReference type="InterPro" id="IPR036188">
    <property type="entry name" value="FAD/NAD-bd_sf"/>
</dbReference>
<accession>A0ABS6HXB2</accession>
<dbReference type="Proteomes" id="UP000696413">
    <property type="component" value="Unassembled WGS sequence"/>
</dbReference>
<organism evidence="1 2">
    <name type="scientific">Mycolicibacterium goodii</name>
    <name type="common">Mycobacterium goodii</name>
    <dbReference type="NCBI Taxonomy" id="134601"/>
    <lineage>
        <taxon>Bacteria</taxon>
        <taxon>Bacillati</taxon>
        <taxon>Actinomycetota</taxon>
        <taxon>Actinomycetes</taxon>
        <taxon>Mycobacteriales</taxon>
        <taxon>Mycobacteriaceae</taxon>
        <taxon>Mycolicibacterium</taxon>
    </lineage>
</organism>
<keyword evidence="2" id="KW-1185">Reference proteome</keyword>
<dbReference type="EMBL" id="JAHBOM010000040">
    <property type="protein sequence ID" value="MBU8827309.1"/>
    <property type="molecule type" value="Genomic_DNA"/>
</dbReference>
<comment type="caution">
    <text evidence="1">The sequence shown here is derived from an EMBL/GenBank/DDBJ whole genome shotgun (WGS) entry which is preliminary data.</text>
</comment>
<dbReference type="PANTHER" id="PTHR43422:SF3">
    <property type="entry name" value="THIAMINE THIAZOLE SYNTHASE"/>
    <property type="match status" value="1"/>
</dbReference>
<evidence type="ECO:0000313" key="2">
    <source>
        <dbReference type="Proteomes" id="UP000696413"/>
    </source>
</evidence>
<gene>
    <name evidence="1" type="ORF">KL859_31115</name>
</gene>
<reference evidence="1 2" key="1">
    <citation type="submission" date="2021-05" db="EMBL/GenBank/DDBJ databases">
        <title>Draft Genome Sequences of Clinical Respiratory Isolates of Mycobacterium goodii Recovered in Ireland.</title>
        <authorList>
            <person name="Flanagan P.R."/>
            <person name="Mok S."/>
            <person name="Roycroft E."/>
            <person name="Rogers T.R."/>
            <person name="Fitzgibbon M."/>
        </authorList>
    </citation>
    <scope>NUCLEOTIDE SEQUENCE [LARGE SCALE GENOMIC DNA]</scope>
    <source>
        <strain evidence="1 2">14IE55</strain>
    </source>
</reference>
<sequence length="432" mass="47599">MLAARVLADVYDNVTVIERDVLTDRPETRRGVPQSVLPHIPAARGTRILDELFPGILDELVQKGARIWDDGDLSKLCLSFAGHRLLQSGTIPDPGSVVMYHAHRPLIEWSIRRRVCAIPNVEILDGRDVMRLMASPKRDRVTGVTVAQHDSGRESTLTADLVVDATGRGSRAPVFLEELGYRRPVEDRLVVKVAYAGLPVRVPAGALHENAAFAAPERTRLTGFAMFAGEDDTYMLAVQTVAGHPPPPDRAALLSCLAEMAPPHVLAAARAAEPLADVAHYRFPSNRWRRYDTMVGCPDGFLVIGDAMCNFNPLYGQGMTVAAVEAVTLRNCLREGARGLPQRYFRACARELRAPWQSAVYSDLALPQIAGPRPPTLRFFNAYLEKLLSAAEHDPAVVQRFLRMISMVDPPSALMRPATVLRVIGNLRRSDR</sequence>
<dbReference type="Gene3D" id="3.50.50.60">
    <property type="entry name" value="FAD/NAD(P)-binding domain"/>
    <property type="match status" value="1"/>
</dbReference>
<protein>
    <submittedName>
        <fullName evidence="1">2-polyprenyl-6-methoxyphenol hydroxylase-like oxidoreductase</fullName>
    </submittedName>
</protein>
<evidence type="ECO:0000313" key="1">
    <source>
        <dbReference type="EMBL" id="MBU8827309.1"/>
    </source>
</evidence>